<dbReference type="RefSeq" id="WP_238274274.1">
    <property type="nucleotide sequence ID" value="NZ_BPQR01000013.1"/>
</dbReference>
<name>A0ABQ4SR14_9HYPH</name>
<gene>
    <name evidence="2" type="ORF">AOPFMNJM_0890</name>
</gene>
<dbReference type="InterPro" id="IPR011051">
    <property type="entry name" value="RmlC_Cupin_sf"/>
</dbReference>
<reference evidence="2" key="1">
    <citation type="journal article" date="2021" name="Front. Microbiol.">
        <title>Comprehensive Comparative Genomics and Phenotyping of Methylobacterium Species.</title>
        <authorList>
            <person name="Alessa O."/>
            <person name="Ogura Y."/>
            <person name="Fujitani Y."/>
            <person name="Takami H."/>
            <person name="Hayashi T."/>
            <person name="Sahin N."/>
            <person name="Tani A."/>
        </authorList>
    </citation>
    <scope>NUCLEOTIDE SEQUENCE</scope>
    <source>
        <strain evidence="2">LMG 23639</strain>
    </source>
</reference>
<evidence type="ECO:0000259" key="1">
    <source>
        <dbReference type="Pfam" id="PF07883"/>
    </source>
</evidence>
<dbReference type="SUPFAM" id="SSF51182">
    <property type="entry name" value="RmlC-like cupins"/>
    <property type="match status" value="1"/>
</dbReference>
<evidence type="ECO:0000313" key="2">
    <source>
        <dbReference type="EMBL" id="GJE05587.1"/>
    </source>
</evidence>
<organism evidence="2 3">
    <name type="scientific">Methylobacterium jeotgali</name>
    <dbReference type="NCBI Taxonomy" id="381630"/>
    <lineage>
        <taxon>Bacteria</taxon>
        <taxon>Pseudomonadati</taxon>
        <taxon>Pseudomonadota</taxon>
        <taxon>Alphaproteobacteria</taxon>
        <taxon>Hyphomicrobiales</taxon>
        <taxon>Methylobacteriaceae</taxon>
        <taxon>Methylobacterium</taxon>
    </lineage>
</organism>
<protein>
    <recommendedName>
        <fullName evidence="1">Cupin type-2 domain-containing protein</fullName>
    </recommendedName>
</protein>
<reference evidence="2" key="2">
    <citation type="submission" date="2021-08" db="EMBL/GenBank/DDBJ databases">
        <authorList>
            <person name="Tani A."/>
            <person name="Ola A."/>
            <person name="Ogura Y."/>
            <person name="Katsura K."/>
            <person name="Hayashi T."/>
        </authorList>
    </citation>
    <scope>NUCLEOTIDE SEQUENCE</scope>
    <source>
        <strain evidence="2">LMG 23639</strain>
    </source>
</reference>
<sequence>MSAETKPAAPLAHAVFDVGAAVAALPERSSTMVADHRFTEDDTASARVFRVYAPTPPHSHASCDEYLYVLSGRCRMRFADEPAVEVGPGKLVVFKRDVVHSVQEILEEPLVFLSVDTPRRVPRDIRFVSEGTGTPDTFMRQRD</sequence>
<feature type="domain" description="Cupin type-2" evidence="1">
    <location>
        <begin position="55"/>
        <end position="115"/>
    </location>
</feature>
<evidence type="ECO:0000313" key="3">
    <source>
        <dbReference type="Proteomes" id="UP001055102"/>
    </source>
</evidence>
<comment type="caution">
    <text evidence="2">The sequence shown here is derived from an EMBL/GenBank/DDBJ whole genome shotgun (WGS) entry which is preliminary data.</text>
</comment>
<dbReference type="Gene3D" id="2.60.120.10">
    <property type="entry name" value="Jelly Rolls"/>
    <property type="match status" value="1"/>
</dbReference>
<accession>A0ABQ4SR14</accession>
<dbReference type="EMBL" id="BPQR01000013">
    <property type="protein sequence ID" value="GJE05587.1"/>
    <property type="molecule type" value="Genomic_DNA"/>
</dbReference>
<dbReference type="Pfam" id="PF07883">
    <property type="entry name" value="Cupin_2"/>
    <property type="match status" value="1"/>
</dbReference>
<dbReference type="InterPro" id="IPR013096">
    <property type="entry name" value="Cupin_2"/>
</dbReference>
<keyword evidence="3" id="KW-1185">Reference proteome</keyword>
<proteinExistence type="predicted"/>
<dbReference type="Proteomes" id="UP001055102">
    <property type="component" value="Unassembled WGS sequence"/>
</dbReference>
<dbReference type="InterPro" id="IPR014710">
    <property type="entry name" value="RmlC-like_jellyroll"/>
</dbReference>